<feature type="non-terminal residue" evidence="1">
    <location>
        <position position="55"/>
    </location>
</feature>
<reference evidence="1 2" key="1">
    <citation type="submission" date="2024-02" db="EMBL/GenBank/DDBJ databases">
        <authorList>
            <person name="Chen Y."/>
            <person name="Shah S."/>
            <person name="Dougan E. K."/>
            <person name="Thang M."/>
            <person name="Chan C."/>
        </authorList>
    </citation>
    <scope>NUCLEOTIDE SEQUENCE [LARGE SCALE GENOMIC DNA]</scope>
</reference>
<proteinExistence type="predicted"/>
<gene>
    <name evidence="1" type="ORF">SCF082_LOCUS12036</name>
</gene>
<dbReference type="EMBL" id="CAXAMM010007258">
    <property type="protein sequence ID" value="CAK9013679.1"/>
    <property type="molecule type" value="Genomic_DNA"/>
</dbReference>
<organism evidence="1 2">
    <name type="scientific">Durusdinium trenchii</name>
    <dbReference type="NCBI Taxonomy" id="1381693"/>
    <lineage>
        <taxon>Eukaryota</taxon>
        <taxon>Sar</taxon>
        <taxon>Alveolata</taxon>
        <taxon>Dinophyceae</taxon>
        <taxon>Suessiales</taxon>
        <taxon>Symbiodiniaceae</taxon>
        <taxon>Durusdinium</taxon>
    </lineage>
</organism>
<dbReference type="Proteomes" id="UP001642464">
    <property type="component" value="Unassembled WGS sequence"/>
</dbReference>
<evidence type="ECO:0000313" key="2">
    <source>
        <dbReference type="Proteomes" id="UP001642464"/>
    </source>
</evidence>
<keyword evidence="2" id="KW-1185">Reference proteome</keyword>
<name>A0ABP0JH03_9DINO</name>
<accession>A0ABP0JH03</accession>
<sequence length="55" mass="5985">AVDAEPEAEGDGKIDTTKIDVPHKMVMKPMGLVFYTPKSFSFESGLTSARLEQPS</sequence>
<evidence type="ECO:0000313" key="1">
    <source>
        <dbReference type="EMBL" id="CAK9013679.1"/>
    </source>
</evidence>
<protein>
    <submittedName>
        <fullName evidence="1">Uncharacterized protein</fullName>
    </submittedName>
</protein>
<comment type="caution">
    <text evidence="1">The sequence shown here is derived from an EMBL/GenBank/DDBJ whole genome shotgun (WGS) entry which is preliminary data.</text>
</comment>
<feature type="non-terminal residue" evidence="1">
    <location>
        <position position="1"/>
    </location>
</feature>